<dbReference type="InterPro" id="IPR010457">
    <property type="entry name" value="IgC2-like_lig-bd"/>
</dbReference>
<dbReference type="InterPro" id="IPR036116">
    <property type="entry name" value="FN3_sf"/>
</dbReference>
<feature type="region of interest" description="Disordered" evidence="11">
    <location>
        <begin position="63"/>
        <end position="92"/>
    </location>
</feature>
<dbReference type="GO" id="GO:0009897">
    <property type="term" value="C:external side of plasma membrane"/>
    <property type="evidence" value="ECO:0007669"/>
    <property type="project" value="TreeGrafter"/>
</dbReference>
<keyword evidence="5" id="KW-0677">Repeat</keyword>
<feature type="transmembrane region" description="Helical" evidence="12">
    <location>
        <begin position="817"/>
        <end position="839"/>
    </location>
</feature>
<dbReference type="InterPro" id="IPR013783">
    <property type="entry name" value="Ig-like_fold"/>
</dbReference>
<name>A0A0C7AV51_ANGAN</name>
<protein>
    <submittedName>
        <fullName evidence="15">LEPRb</fullName>
    </submittedName>
</protein>
<dbReference type="SMART" id="SM00060">
    <property type="entry name" value="FN3"/>
    <property type="match status" value="3"/>
</dbReference>
<evidence type="ECO:0000259" key="14">
    <source>
        <dbReference type="PROSITE" id="PS50853"/>
    </source>
</evidence>
<sequence>MHWLNSFYSGPFSAKGMFAVSFLLTLHGVVAVHSAVAPPPEFEYPGKLGLCCYLGDGWAEETGGGNGEGDNSRDGMGGGSLGHTPPGRCSVSSPARFRQSALTSQNHSVVCLDVLCWVTGDRRHLVCERNPRGGNVAVGGVVTLSLLRLQSDQQMQATPSALPDGVTHSCQEEGEGVGVFWCALPPGSMRDAVTLRVNVARGNRSALSPEISFVPQKLVRPDPPVKLWYNMTTEGELRLHWTPPQPVTGPLTYDVRYSSNTSLNSWVHVNKVITQPVTLTGMNAGVTYTVQVRCKILGKPGLWSEWSQSLFIYLHEVTYLPKSVFTSEGANVTVYCIFNNQSLSARNVVWWLNIQEKVPESLYTIVNDRVSRVTVPNVRPLKRQQYNVLQCCQRSGETSLCSYRYASLYTDGVSVAISCETNGDLSAMTCRWNISLGVRFYYRTSDVPFDIAEEQMAVSKEEECPSEGRGLKSCTFQPFLPFSYYMMWLEFGTEEGTVKSQPVYALPMDLVKPYPPFDLEAVTVPEGYLRATWKRPELPTYDLLFEVRYAVDGPDPLWRVYKSEVNLTVVFPVSDPCAVYTIMVRCKRLHGSGFWSEWSDPHYSAVQISRAPERGPDFWRVLKDDRERNQSNVTLLFAPLTGEGTLCCVTGIVVQHQTTGGAVWIEQLGLVSTYTFPWREEVHTVTVMAINSLGPSTRNTHMTLMRKASKPRSVSSFSSVMINDSCVALVWSLFPNSSAPASFVVEWSSRSRGRGRGDAWLRVKWVRVSAPSRSLYLHDRFYVSEEYQFALHPIFANGEGEPFYNKEDRGRPSAQHAAYALLLIIAFMSVVLFLTLAASQRQMMKLVWKDVPNPNNCSWAQGVDFRKAEAVENLFRHPERLTSCPLLLEMETISEAVIVEKAHPKAASEKDRAAWAEKALHAAVTPFSSAGSSAQSSVAYATVLPAAEGGRARRRPQESLSSCSDEGNFSADTSDMSGSYPGALWEPEGMPSNPRHPCHSCASTEEFSENSDQEDQSLDGTGSRQDLYYLGTISQSEEGEEGKPFHSESTLGRCLESSPLLGQQEPWSHGEERSGKGVPLYMPQFQTVVTESQSTKGL</sequence>
<evidence type="ECO:0000256" key="13">
    <source>
        <dbReference type="SAM" id="SignalP"/>
    </source>
</evidence>
<feature type="signal peptide" evidence="13">
    <location>
        <begin position="1"/>
        <end position="31"/>
    </location>
</feature>
<keyword evidence="10" id="KW-0325">Glycoprotein</keyword>
<dbReference type="Pfam" id="PF06328">
    <property type="entry name" value="Lep_receptor_Ig"/>
    <property type="match status" value="1"/>
</dbReference>
<feature type="region of interest" description="Disordered" evidence="11">
    <location>
        <begin position="948"/>
        <end position="1080"/>
    </location>
</feature>
<keyword evidence="8" id="KW-1015">Disulfide bond</keyword>
<keyword evidence="4 13" id="KW-0732">Signal</keyword>
<evidence type="ECO:0000256" key="7">
    <source>
        <dbReference type="ARBA" id="ARBA00023136"/>
    </source>
</evidence>
<dbReference type="SUPFAM" id="SSF49265">
    <property type="entry name" value="Fibronectin type III"/>
    <property type="match status" value="3"/>
</dbReference>
<dbReference type="Pfam" id="PF18589">
    <property type="entry name" value="ObR_Ig"/>
    <property type="match status" value="1"/>
</dbReference>
<reference evidence="15" key="1">
    <citation type="submission" date="2014-08" db="EMBL/GenBank/DDBJ databases">
        <authorList>
            <person name="Lafont A."/>
        </authorList>
    </citation>
    <scope>NUCLEOTIDE SEQUENCE</scope>
    <source>
        <tissue evidence="15">Ovary</tissue>
    </source>
</reference>
<comment type="similarity">
    <text evidence="2">Belongs to the type I cytokine receptor family. Type 2 subfamily.</text>
</comment>
<dbReference type="InterPro" id="IPR003529">
    <property type="entry name" value="Hematopoietin_rcpt_Gp130_CS"/>
</dbReference>
<feature type="domain" description="Fibronectin type-III" evidence="14">
    <location>
        <begin position="515"/>
        <end position="607"/>
    </location>
</feature>
<dbReference type="PANTHER" id="PTHR23037:SF44">
    <property type="entry name" value="LEPTIN RECEPTOR"/>
    <property type="match status" value="1"/>
</dbReference>
<evidence type="ECO:0000313" key="15">
    <source>
        <dbReference type="EMBL" id="CEE15398.1"/>
    </source>
</evidence>
<evidence type="ECO:0000256" key="12">
    <source>
        <dbReference type="SAM" id="Phobius"/>
    </source>
</evidence>
<evidence type="ECO:0000256" key="10">
    <source>
        <dbReference type="ARBA" id="ARBA00023180"/>
    </source>
</evidence>
<dbReference type="InterPro" id="IPR003961">
    <property type="entry name" value="FN3_dom"/>
</dbReference>
<feature type="chain" id="PRO_5002190281" evidence="13">
    <location>
        <begin position="32"/>
        <end position="1098"/>
    </location>
</feature>
<evidence type="ECO:0000256" key="1">
    <source>
        <dbReference type="ARBA" id="ARBA00004479"/>
    </source>
</evidence>
<keyword evidence="9" id="KW-0675">Receptor</keyword>
<dbReference type="InterPro" id="IPR041182">
    <property type="entry name" value="LEP-R_IGD"/>
</dbReference>
<reference evidence="15" key="2">
    <citation type="submission" date="2015-02" db="EMBL/GenBank/DDBJ databases">
        <title>First evidence of duplicated Leptin Receptors in a vertebrate, the eel, brings new insights into the evolutionary history of the leptin system.</title>
        <authorList>
            <person name="Morini M."/>
            <person name="Pasquier J."/>
            <person name="Dirks R."/>
            <person name="Van den Thillart G."/>
            <person name="Tomkievicz J."/>
            <person name="Rousseau K."/>
            <person name="Dufour S."/>
            <person name="Lafont A.G."/>
        </authorList>
    </citation>
    <scope>NUCLEOTIDE SEQUENCE</scope>
    <source>
        <tissue evidence="15">Ovary</tissue>
    </source>
</reference>
<dbReference type="PROSITE" id="PS01353">
    <property type="entry name" value="HEMATOPO_REC_L_F2"/>
    <property type="match status" value="1"/>
</dbReference>
<dbReference type="PROSITE" id="PS50853">
    <property type="entry name" value="FN3"/>
    <property type="match status" value="2"/>
</dbReference>
<evidence type="ECO:0000256" key="9">
    <source>
        <dbReference type="ARBA" id="ARBA00023170"/>
    </source>
</evidence>
<evidence type="ECO:0000256" key="11">
    <source>
        <dbReference type="SAM" id="MobiDB-lite"/>
    </source>
</evidence>
<evidence type="ECO:0000256" key="5">
    <source>
        <dbReference type="ARBA" id="ARBA00022737"/>
    </source>
</evidence>
<feature type="compositionally biased region" description="Acidic residues" evidence="11">
    <location>
        <begin position="1006"/>
        <end position="1017"/>
    </location>
</feature>
<proteinExistence type="evidence at transcript level"/>
<evidence type="ECO:0000256" key="8">
    <source>
        <dbReference type="ARBA" id="ARBA00023157"/>
    </source>
</evidence>
<comment type="subcellular location">
    <subcellularLocation>
        <location evidence="1">Membrane</location>
        <topology evidence="1">Single-pass type I membrane protein</topology>
    </subcellularLocation>
</comment>
<evidence type="ECO:0000256" key="6">
    <source>
        <dbReference type="ARBA" id="ARBA00022989"/>
    </source>
</evidence>
<evidence type="ECO:0000256" key="4">
    <source>
        <dbReference type="ARBA" id="ARBA00022729"/>
    </source>
</evidence>
<keyword evidence="3 12" id="KW-0812">Transmembrane</keyword>
<keyword evidence="6 12" id="KW-1133">Transmembrane helix</keyword>
<organism evidence="15">
    <name type="scientific">Anguilla anguilla</name>
    <name type="common">European freshwater eel</name>
    <name type="synonym">Muraena anguilla</name>
    <dbReference type="NCBI Taxonomy" id="7936"/>
    <lineage>
        <taxon>Eukaryota</taxon>
        <taxon>Metazoa</taxon>
        <taxon>Chordata</taxon>
        <taxon>Craniata</taxon>
        <taxon>Vertebrata</taxon>
        <taxon>Euteleostomi</taxon>
        <taxon>Actinopterygii</taxon>
        <taxon>Neopterygii</taxon>
        <taxon>Teleostei</taxon>
        <taxon>Anguilliformes</taxon>
        <taxon>Anguillidae</taxon>
        <taxon>Anguilla</taxon>
    </lineage>
</organism>
<evidence type="ECO:0000256" key="3">
    <source>
        <dbReference type="ARBA" id="ARBA00022692"/>
    </source>
</evidence>
<feature type="domain" description="Fibronectin type-III" evidence="14">
    <location>
        <begin position="223"/>
        <end position="317"/>
    </location>
</feature>
<dbReference type="Pfam" id="PF00041">
    <property type="entry name" value="fn3"/>
    <property type="match status" value="1"/>
</dbReference>
<accession>A0A0C7AV51</accession>
<dbReference type="EMBL" id="LN558792">
    <property type="protein sequence ID" value="CEE15398.1"/>
    <property type="molecule type" value="mRNA"/>
</dbReference>
<evidence type="ECO:0000256" key="2">
    <source>
        <dbReference type="ARBA" id="ARBA00008921"/>
    </source>
</evidence>
<dbReference type="AlphaFoldDB" id="A0A0C7AV51"/>
<dbReference type="PANTHER" id="PTHR23037">
    <property type="entry name" value="CYTOKINE RECEPTOR"/>
    <property type="match status" value="1"/>
</dbReference>
<dbReference type="CDD" id="cd00063">
    <property type="entry name" value="FN3"/>
    <property type="match status" value="2"/>
</dbReference>
<dbReference type="Gene3D" id="2.60.40.10">
    <property type="entry name" value="Immunoglobulins"/>
    <property type="match status" value="5"/>
</dbReference>
<dbReference type="GO" id="GO:0004896">
    <property type="term" value="F:cytokine receptor activity"/>
    <property type="evidence" value="ECO:0007669"/>
    <property type="project" value="InterPro"/>
</dbReference>
<feature type="compositionally biased region" description="Polar residues" evidence="11">
    <location>
        <begin position="958"/>
        <end position="977"/>
    </location>
</feature>
<keyword evidence="7 12" id="KW-0472">Membrane</keyword>